<feature type="region of interest" description="Disordered" evidence="1">
    <location>
        <begin position="164"/>
        <end position="207"/>
    </location>
</feature>
<dbReference type="EMBL" id="DXFQ01000042">
    <property type="protein sequence ID" value="HIX19473.1"/>
    <property type="molecule type" value="Genomic_DNA"/>
</dbReference>
<evidence type="ECO:0000313" key="3">
    <source>
        <dbReference type="Proteomes" id="UP000823964"/>
    </source>
</evidence>
<sequence length="207" mass="23150">MLFDRDPLTPKQQAEILVRLFGSAAAPARDTPARGHVPLDVLEAYGNLNRHLRYLLTAALADSRRDLANTRRLRRLERELDALPDAVITTLASDHRHDWMSAYRLLLRLHSMLGSAGLKLDAEEYEALVGKMIELAARIADSAAVRVTAASMFSLLLIQSQLHEQDKRRERKHKRRKNRRRNNGARTAQADTAGDSRSDSSAQAPGA</sequence>
<feature type="compositionally biased region" description="Basic residues" evidence="1">
    <location>
        <begin position="169"/>
        <end position="183"/>
    </location>
</feature>
<dbReference type="AlphaFoldDB" id="A0A9D1VA83"/>
<name>A0A9D1VA83_9BACT</name>
<reference evidence="2" key="1">
    <citation type="journal article" date="2021" name="PeerJ">
        <title>Extensive microbial diversity within the chicken gut microbiome revealed by metagenomics and culture.</title>
        <authorList>
            <person name="Gilroy R."/>
            <person name="Ravi A."/>
            <person name="Getino M."/>
            <person name="Pursley I."/>
            <person name="Horton D.L."/>
            <person name="Alikhan N.F."/>
            <person name="Baker D."/>
            <person name="Gharbi K."/>
            <person name="Hall N."/>
            <person name="Watson M."/>
            <person name="Adriaenssens E.M."/>
            <person name="Foster-Nyarko E."/>
            <person name="Jarju S."/>
            <person name="Secka A."/>
            <person name="Antonio M."/>
            <person name="Oren A."/>
            <person name="Chaudhuri R.R."/>
            <person name="La Ragione R."/>
            <person name="Hildebrand F."/>
            <person name="Pallen M.J."/>
        </authorList>
    </citation>
    <scope>NUCLEOTIDE SEQUENCE</scope>
    <source>
        <strain evidence="2">14975</strain>
    </source>
</reference>
<protein>
    <submittedName>
        <fullName evidence="2">Uncharacterized protein</fullName>
    </submittedName>
</protein>
<dbReference type="Proteomes" id="UP000823964">
    <property type="component" value="Unassembled WGS sequence"/>
</dbReference>
<accession>A0A9D1VA83</accession>
<evidence type="ECO:0000313" key="2">
    <source>
        <dbReference type="EMBL" id="HIX19473.1"/>
    </source>
</evidence>
<evidence type="ECO:0000256" key="1">
    <source>
        <dbReference type="SAM" id="MobiDB-lite"/>
    </source>
</evidence>
<gene>
    <name evidence="2" type="ORF">H9862_02590</name>
</gene>
<comment type="caution">
    <text evidence="2">The sequence shown here is derived from an EMBL/GenBank/DDBJ whole genome shotgun (WGS) entry which is preliminary data.</text>
</comment>
<proteinExistence type="predicted"/>
<organism evidence="2 3">
    <name type="scientific">Candidatus Akkermansia intestinigallinarum</name>
    <dbReference type="NCBI Taxonomy" id="2838431"/>
    <lineage>
        <taxon>Bacteria</taxon>
        <taxon>Pseudomonadati</taxon>
        <taxon>Verrucomicrobiota</taxon>
        <taxon>Verrucomicrobiia</taxon>
        <taxon>Verrucomicrobiales</taxon>
        <taxon>Akkermansiaceae</taxon>
        <taxon>Akkermansia</taxon>
    </lineage>
</organism>
<reference evidence="2" key="2">
    <citation type="submission" date="2021-04" db="EMBL/GenBank/DDBJ databases">
        <authorList>
            <person name="Gilroy R."/>
        </authorList>
    </citation>
    <scope>NUCLEOTIDE SEQUENCE</scope>
    <source>
        <strain evidence="2">14975</strain>
    </source>
</reference>